<proteinExistence type="predicted"/>
<evidence type="ECO:0000313" key="3">
    <source>
        <dbReference type="EMBL" id="RAV20761.1"/>
    </source>
</evidence>
<comment type="caution">
    <text evidence="3">The sequence shown here is derived from an EMBL/GenBank/DDBJ whole genome shotgun (WGS) entry which is preliminary data.</text>
</comment>
<dbReference type="PROSITE" id="PS51318">
    <property type="entry name" value="TAT"/>
    <property type="match status" value="1"/>
</dbReference>
<feature type="transmembrane region" description="Helical" evidence="1">
    <location>
        <begin position="12"/>
        <end position="35"/>
    </location>
</feature>
<keyword evidence="1" id="KW-1133">Transmembrane helix</keyword>
<dbReference type="Proteomes" id="UP000250369">
    <property type="component" value="Unassembled WGS sequence"/>
</dbReference>
<dbReference type="RefSeq" id="WP_113031620.1">
    <property type="nucleotide sequence ID" value="NZ_QMFB01000007.1"/>
</dbReference>
<dbReference type="EMBL" id="QMFB01000007">
    <property type="protein sequence ID" value="RAV20761.1"/>
    <property type="molecule type" value="Genomic_DNA"/>
</dbReference>
<dbReference type="AlphaFoldDB" id="A0A329MLG2"/>
<dbReference type="Pfam" id="PF12708">
    <property type="entry name" value="Pect-lyase_RHGA_epim"/>
    <property type="match status" value="1"/>
</dbReference>
<sequence length="158" mass="16843">MENQIQISRRKLLAAIGIAGTAVAVKGMLASAPVLGMEETVTKSVYNGDDGQNLGPLTELDWQNVKTIGLKGDGATDDAPALRGFLQLASPEDSTLYVPKGMYRIASDLDIPANIHFVMDRGAKWVPDAGVILTFHGSITAGSYHIFAGQGAILQKYR</sequence>
<accession>A0A329MLG2</accession>
<dbReference type="OrthoDB" id="2492682at2"/>
<dbReference type="InterPro" id="IPR012334">
    <property type="entry name" value="Pectin_lyas_fold"/>
</dbReference>
<dbReference type="InterPro" id="IPR011050">
    <property type="entry name" value="Pectin_lyase_fold/virulence"/>
</dbReference>
<protein>
    <recommendedName>
        <fullName evidence="2">Rhamnogalacturonase A/B/Epimerase-like pectate lyase domain-containing protein</fullName>
    </recommendedName>
</protein>
<evidence type="ECO:0000259" key="2">
    <source>
        <dbReference type="Pfam" id="PF12708"/>
    </source>
</evidence>
<dbReference type="InterPro" id="IPR024535">
    <property type="entry name" value="RHGA/B-epi-like_pectate_lyase"/>
</dbReference>
<dbReference type="SUPFAM" id="SSF51126">
    <property type="entry name" value="Pectin lyase-like"/>
    <property type="match status" value="1"/>
</dbReference>
<evidence type="ECO:0000313" key="4">
    <source>
        <dbReference type="Proteomes" id="UP000250369"/>
    </source>
</evidence>
<name>A0A329MLG2_9BACL</name>
<evidence type="ECO:0000256" key="1">
    <source>
        <dbReference type="SAM" id="Phobius"/>
    </source>
</evidence>
<organism evidence="3 4">
    <name type="scientific">Paenibacillus contaminans</name>
    <dbReference type="NCBI Taxonomy" id="450362"/>
    <lineage>
        <taxon>Bacteria</taxon>
        <taxon>Bacillati</taxon>
        <taxon>Bacillota</taxon>
        <taxon>Bacilli</taxon>
        <taxon>Bacillales</taxon>
        <taxon>Paenibacillaceae</taxon>
        <taxon>Paenibacillus</taxon>
    </lineage>
</organism>
<dbReference type="InterPro" id="IPR006311">
    <property type="entry name" value="TAT_signal"/>
</dbReference>
<keyword evidence="1" id="KW-0472">Membrane</keyword>
<dbReference type="Gene3D" id="2.160.20.10">
    <property type="entry name" value="Single-stranded right-handed beta-helix, Pectin lyase-like"/>
    <property type="match status" value="1"/>
</dbReference>
<feature type="domain" description="Rhamnogalacturonase A/B/Epimerase-like pectate lyase" evidence="2">
    <location>
        <begin position="62"/>
        <end position="118"/>
    </location>
</feature>
<keyword evidence="4" id="KW-1185">Reference proteome</keyword>
<keyword evidence="1" id="KW-0812">Transmembrane</keyword>
<reference evidence="3 4" key="1">
    <citation type="journal article" date="2009" name="Int. J. Syst. Evol. Microbiol.">
        <title>Paenibacillus contaminans sp. nov., isolated from a contaminated laboratory plate.</title>
        <authorList>
            <person name="Chou J.H."/>
            <person name="Lee J.H."/>
            <person name="Lin M.C."/>
            <person name="Chang P.S."/>
            <person name="Arun A.B."/>
            <person name="Young C.C."/>
            <person name="Chen W.M."/>
        </authorList>
    </citation>
    <scope>NUCLEOTIDE SEQUENCE [LARGE SCALE GENOMIC DNA]</scope>
    <source>
        <strain evidence="3 4">CKOBP-6</strain>
    </source>
</reference>
<gene>
    <name evidence="3" type="ORF">DQG23_14775</name>
</gene>